<dbReference type="CDD" id="cd05283">
    <property type="entry name" value="CAD1"/>
    <property type="match status" value="1"/>
</dbReference>
<keyword evidence="3 6" id="KW-0479">Metal-binding</keyword>
<evidence type="ECO:0000313" key="8">
    <source>
        <dbReference type="EMBL" id="CAA2956914.1"/>
    </source>
</evidence>
<evidence type="ECO:0000313" key="9">
    <source>
        <dbReference type="Proteomes" id="UP000594638"/>
    </source>
</evidence>
<dbReference type="InterPro" id="IPR047109">
    <property type="entry name" value="CAD-like"/>
</dbReference>
<evidence type="ECO:0000256" key="5">
    <source>
        <dbReference type="ARBA" id="ARBA00023002"/>
    </source>
</evidence>
<keyword evidence="4 6" id="KW-0862">Zinc</keyword>
<dbReference type="Proteomes" id="UP000594638">
    <property type="component" value="Unassembled WGS sequence"/>
</dbReference>
<feature type="domain" description="Enoyl reductase (ER)" evidence="7">
    <location>
        <begin position="20"/>
        <end position="348"/>
    </location>
</feature>
<evidence type="ECO:0000256" key="3">
    <source>
        <dbReference type="ARBA" id="ARBA00022723"/>
    </source>
</evidence>
<dbReference type="SUPFAM" id="SSF49899">
    <property type="entry name" value="Concanavalin A-like lectins/glucanases"/>
    <property type="match status" value="1"/>
</dbReference>
<dbReference type="Gene3D" id="3.90.180.10">
    <property type="entry name" value="Medium-chain alcohol dehydrogenases, catalytic domain"/>
    <property type="match status" value="1"/>
</dbReference>
<dbReference type="GO" id="GO:0009809">
    <property type="term" value="P:lignin biosynthetic process"/>
    <property type="evidence" value="ECO:0007669"/>
    <property type="project" value="UniProtKB-ARBA"/>
</dbReference>
<dbReference type="Gene3D" id="3.40.50.720">
    <property type="entry name" value="NAD(P)-binding Rossmann-like Domain"/>
    <property type="match status" value="1"/>
</dbReference>
<dbReference type="SMART" id="SM00829">
    <property type="entry name" value="PKS_ER"/>
    <property type="match status" value="1"/>
</dbReference>
<evidence type="ECO:0000256" key="2">
    <source>
        <dbReference type="ARBA" id="ARBA00008072"/>
    </source>
</evidence>
<dbReference type="SUPFAM" id="SSF51735">
    <property type="entry name" value="NAD(P)-binding Rossmann-fold domains"/>
    <property type="match status" value="1"/>
</dbReference>
<evidence type="ECO:0000256" key="6">
    <source>
        <dbReference type="RuleBase" id="RU361277"/>
    </source>
</evidence>
<dbReference type="SUPFAM" id="SSF50129">
    <property type="entry name" value="GroES-like"/>
    <property type="match status" value="1"/>
</dbReference>
<dbReference type="InterPro" id="IPR036291">
    <property type="entry name" value="NAD(P)-bd_dom_sf"/>
</dbReference>
<dbReference type="InterPro" id="IPR013320">
    <property type="entry name" value="ConA-like_dom_sf"/>
</dbReference>
<dbReference type="PANTHER" id="PTHR42683">
    <property type="entry name" value="ALDEHYDE REDUCTASE"/>
    <property type="match status" value="1"/>
</dbReference>
<organism evidence="8 9">
    <name type="scientific">Olea europaea subsp. europaea</name>
    <dbReference type="NCBI Taxonomy" id="158383"/>
    <lineage>
        <taxon>Eukaryota</taxon>
        <taxon>Viridiplantae</taxon>
        <taxon>Streptophyta</taxon>
        <taxon>Embryophyta</taxon>
        <taxon>Tracheophyta</taxon>
        <taxon>Spermatophyta</taxon>
        <taxon>Magnoliopsida</taxon>
        <taxon>eudicotyledons</taxon>
        <taxon>Gunneridae</taxon>
        <taxon>Pentapetalae</taxon>
        <taxon>asterids</taxon>
        <taxon>lamiids</taxon>
        <taxon>Lamiales</taxon>
        <taxon>Oleaceae</taxon>
        <taxon>Oleeae</taxon>
        <taxon>Olea</taxon>
    </lineage>
</organism>
<dbReference type="Gramene" id="OE9A069237T1">
    <property type="protein sequence ID" value="OE9A069237C1"/>
    <property type="gene ID" value="OE9A069237"/>
</dbReference>
<dbReference type="InterPro" id="IPR002328">
    <property type="entry name" value="ADH_Zn_CS"/>
</dbReference>
<dbReference type="FunFam" id="3.90.180.10:FF:000100">
    <property type="entry name" value="Putative cinnamyl alcohol dehydrogenase 6"/>
    <property type="match status" value="1"/>
</dbReference>
<dbReference type="OrthoDB" id="1879366at2759"/>
<dbReference type="FunFam" id="3.40.50.720:FF:000022">
    <property type="entry name" value="Cinnamyl alcohol dehydrogenase"/>
    <property type="match status" value="1"/>
</dbReference>
<reference evidence="8 9" key="1">
    <citation type="submission" date="2019-12" db="EMBL/GenBank/DDBJ databases">
        <authorList>
            <person name="Alioto T."/>
            <person name="Alioto T."/>
            <person name="Gomez Garrido J."/>
        </authorList>
    </citation>
    <scope>NUCLEOTIDE SEQUENCE [LARGE SCALE GENOMIC DNA]</scope>
</reference>
<dbReference type="InterPro" id="IPR014895">
    <property type="entry name" value="Alginate_lyase_2"/>
</dbReference>
<dbReference type="AlphaFoldDB" id="A0A8S0PZ20"/>
<dbReference type="EMBL" id="CACTIH010000201">
    <property type="protein sequence ID" value="CAA2956914.1"/>
    <property type="molecule type" value="Genomic_DNA"/>
</dbReference>
<dbReference type="InterPro" id="IPR013149">
    <property type="entry name" value="ADH-like_C"/>
</dbReference>
<dbReference type="PROSITE" id="PS00059">
    <property type="entry name" value="ADH_ZINC"/>
    <property type="match status" value="1"/>
</dbReference>
<proteinExistence type="inferred from homology"/>
<comment type="similarity">
    <text evidence="2 6">Belongs to the zinc-containing alcohol dehydrogenase family.</text>
</comment>
<comment type="caution">
    <text evidence="8">The sequence shown here is derived from an EMBL/GenBank/DDBJ whole genome shotgun (WGS) entry which is preliminary data.</text>
</comment>
<evidence type="ECO:0000256" key="1">
    <source>
        <dbReference type="ARBA" id="ARBA00001947"/>
    </source>
</evidence>
<dbReference type="GO" id="GO:0016616">
    <property type="term" value="F:oxidoreductase activity, acting on the CH-OH group of donors, NAD or NADP as acceptor"/>
    <property type="evidence" value="ECO:0007669"/>
    <property type="project" value="InterPro"/>
</dbReference>
<accession>A0A8S0PZ20</accession>
<dbReference type="Gene3D" id="2.60.120.200">
    <property type="match status" value="1"/>
</dbReference>
<evidence type="ECO:0000259" key="7">
    <source>
        <dbReference type="SMART" id="SM00829"/>
    </source>
</evidence>
<name>A0A8S0PZ20_OLEEU</name>
<dbReference type="Pfam" id="PF08787">
    <property type="entry name" value="Alginate_lyase2"/>
    <property type="match status" value="1"/>
</dbReference>
<keyword evidence="5" id="KW-0560">Oxidoreductase</keyword>
<sequence length="558" mass="61729">MAGTEHSQKSTGWAATDTSGILSPFHFSRRENGSDDVTIKILYCGVCHSDLHSVKNDWGFTNYPVVPGHEIVGLVTKTGSDVQKFKVGNRVGVGVIVGSCKTCDICQQDLENYCPRVIFTYNSRDRDGTRTYGGYSDIVVVDQHFVLRIPENLSSDTCAPLLCAGITVYSPMKYYGMAEPGKHLGVAGLGGLGHVAVKFGKAFGLKVTVISTSPKKESEAINKLGADSFLVSTDPAQLKAATGTMDFIIDTIAAVHPLAPLLGLLKMNGKLVTVGLPDKPLELPIFPLVLGRKLVGGSDIGGMKETQEMLDFCGKHNINADIELIHIDYINTAFERLAKSDVRYRFVIDVANSLAMFRAVAWGPVIDPTKGFIPLPLNESNLVIQWPYDLLQDQRYSFSHGVHKLWVFNTDKPHTPVSKTNPRTEIRIEGYNYSSGVWQFEAFGYIPCGTSGVCVMQVFGSSPPHATTLMLRVYNGSLTYYREPVIIPNVYDKWFRLNVIHDVEANKVEVYINGILRYEAPGRGGTYHYFKCGVYAQDDSSYYMESRWKGIRVLKKCD</sequence>
<dbReference type="InterPro" id="IPR013154">
    <property type="entry name" value="ADH-like_N"/>
</dbReference>
<dbReference type="InterPro" id="IPR011032">
    <property type="entry name" value="GroES-like_sf"/>
</dbReference>
<dbReference type="InterPro" id="IPR020843">
    <property type="entry name" value="ER"/>
</dbReference>
<protein>
    <submittedName>
        <fullName evidence="8">Probable mannitol dehydrogenase</fullName>
    </submittedName>
</protein>
<comment type="cofactor">
    <cofactor evidence="1 6">
        <name>Zn(2+)</name>
        <dbReference type="ChEBI" id="CHEBI:29105"/>
    </cofactor>
</comment>
<dbReference type="Pfam" id="PF00107">
    <property type="entry name" value="ADH_zinc_N"/>
    <property type="match status" value="1"/>
</dbReference>
<dbReference type="GO" id="GO:0008270">
    <property type="term" value="F:zinc ion binding"/>
    <property type="evidence" value="ECO:0007669"/>
    <property type="project" value="InterPro"/>
</dbReference>
<dbReference type="Pfam" id="PF08240">
    <property type="entry name" value="ADH_N"/>
    <property type="match status" value="1"/>
</dbReference>
<dbReference type="FunFam" id="3.90.180.10:FF:000004">
    <property type="entry name" value="probable cinnamyl alcohol dehydrogenase"/>
    <property type="match status" value="1"/>
</dbReference>
<gene>
    <name evidence="8" type="ORF">OLEA9_A069237</name>
</gene>
<keyword evidence="9" id="KW-1185">Reference proteome</keyword>
<evidence type="ECO:0000256" key="4">
    <source>
        <dbReference type="ARBA" id="ARBA00022833"/>
    </source>
</evidence>